<name>A0A9N7YV33_PLEPL</name>
<keyword evidence="3" id="KW-1185">Reference proteome</keyword>
<organism evidence="2 3">
    <name type="scientific">Pleuronectes platessa</name>
    <name type="common">European plaice</name>
    <dbReference type="NCBI Taxonomy" id="8262"/>
    <lineage>
        <taxon>Eukaryota</taxon>
        <taxon>Metazoa</taxon>
        <taxon>Chordata</taxon>
        <taxon>Craniata</taxon>
        <taxon>Vertebrata</taxon>
        <taxon>Euteleostomi</taxon>
        <taxon>Actinopterygii</taxon>
        <taxon>Neopterygii</taxon>
        <taxon>Teleostei</taxon>
        <taxon>Neoteleostei</taxon>
        <taxon>Acanthomorphata</taxon>
        <taxon>Carangaria</taxon>
        <taxon>Pleuronectiformes</taxon>
        <taxon>Pleuronectoidei</taxon>
        <taxon>Pleuronectidae</taxon>
        <taxon>Pleuronectes</taxon>
    </lineage>
</organism>
<evidence type="ECO:0000256" key="1">
    <source>
        <dbReference type="SAM" id="MobiDB-lite"/>
    </source>
</evidence>
<evidence type="ECO:0000313" key="3">
    <source>
        <dbReference type="Proteomes" id="UP001153269"/>
    </source>
</evidence>
<comment type="caution">
    <text evidence="2">The sequence shown here is derived from an EMBL/GenBank/DDBJ whole genome shotgun (WGS) entry which is preliminary data.</text>
</comment>
<feature type="compositionally biased region" description="Low complexity" evidence="1">
    <location>
        <begin position="169"/>
        <end position="180"/>
    </location>
</feature>
<reference evidence="2" key="1">
    <citation type="submission" date="2020-03" db="EMBL/GenBank/DDBJ databases">
        <authorList>
            <person name="Weist P."/>
        </authorList>
    </citation>
    <scope>NUCLEOTIDE SEQUENCE</scope>
</reference>
<dbReference type="AlphaFoldDB" id="A0A9N7YV33"/>
<dbReference type="Proteomes" id="UP001153269">
    <property type="component" value="Unassembled WGS sequence"/>
</dbReference>
<sequence>MDFRPVFRCLPSTNTLILKASAAALTVAQCKRRATKAFILQAEGDPSAASSSLASTGEREAGDTSQSPLAVNKDALASYARLFPQMVQLIQWRRMRKGFVSLRGMDRTLVGFGAHAGLSLRALYLRWLKTQHINMGLLIYTVQVYILGRDKEGLAAGPSAAAPPPAAPPAQRRASPPTSRAASAAEIKELSDNEELFAAAMEVDKHRSCRLSQTLVISSDVAHLGDHFLRGLQTGLWSLIHCVYLHMEMWRLDPPGLDPSLTRPQLLPKGWRQTLPEEQHEWLGRALFTAGTGKHPVLTSELSF</sequence>
<dbReference type="EMBL" id="CADEAL010003669">
    <property type="protein sequence ID" value="CAB1445511.1"/>
    <property type="molecule type" value="Genomic_DNA"/>
</dbReference>
<protein>
    <submittedName>
        <fullName evidence="2">Uncharacterized protein</fullName>
    </submittedName>
</protein>
<accession>A0A9N7YV33</accession>
<proteinExistence type="predicted"/>
<evidence type="ECO:0000313" key="2">
    <source>
        <dbReference type="EMBL" id="CAB1445511.1"/>
    </source>
</evidence>
<feature type="region of interest" description="Disordered" evidence="1">
    <location>
        <begin position="47"/>
        <end position="67"/>
    </location>
</feature>
<feature type="region of interest" description="Disordered" evidence="1">
    <location>
        <begin position="157"/>
        <end position="180"/>
    </location>
</feature>
<gene>
    <name evidence="2" type="ORF">PLEPLA_LOCUS33242</name>
</gene>